<organism evidence="1 2">
    <name type="scientific">Thalassorhabdus alkalitolerans</name>
    <dbReference type="NCBI Taxonomy" id="2282697"/>
    <lineage>
        <taxon>Bacteria</taxon>
        <taxon>Bacillati</taxon>
        <taxon>Bacillota</taxon>
        <taxon>Bacilli</taxon>
        <taxon>Bacillales</taxon>
        <taxon>Bacillaceae</taxon>
        <taxon>Thalassorhabdus</taxon>
    </lineage>
</organism>
<proteinExistence type="predicted"/>
<keyword evidence="2" id="KW-1185">Reference proteome</keyword>
<accession>A0ABW0YMK9</accession>
<dbReference type="EMBL" id="JBHSOZ010000005">
    <property type="protein sequence ID" value="MFC5713715.1"/>
    <property type="molecule type" value="Genomic_DNA"/>
</dbReference>
<sequence length="76" mass="9069">MELVKCQKNVCKHLGYDFVEIYPPRLLFKEGYIYPAYQDKYGSWLATDEEGQSHVVSETINNPEEDPWFRLHFKKV</sequence>
<gene>
    <name evidence="1" type="ORF">ACFPU1_13065</name>
</gene>
<comment type="caution">
    <text evidence="1">The sequence shown here is derived from an EMBL/GenBank/DDBJ whole genome shotgun (WGS) entry which is preliminary data.</text>
</comment>
<evidence type="ECO:0000313" key="2">
    <source>
        <dbReference type="Proteomes" id="UP001596142"/>
    </source>
</evidence>
<reference evidence="2" key="1">
    <citation type="journal article" date="2019" name="Int. J. Syst. Evol. Microbiol.">
        <title>The Global Catalogue of Microorganisms (GCM) 10K type strain sequencing project: providing services to taxonomists for standard genome sequencing and annotation.</title>
        <authorList>
            <consortium name="The Broad Institute Genomics Platform"/>
            <consortium name="The Broad Institute Genome Sequencing Center for Infectious Disease"/>
            <person name="Wu L."/>
            <person name="Ma J."/>
        </authorList>
    </citation>
    <scope>NUCLEOTIDE SEQUENCE [LARGE SCALE GENOMIC DNA]</scope>
    <source>
        <strain evidence="2">CECT 7184</strain>
    </source>
</reference>
<protein>
    <submittedName>
        <fullName evidence="1">Uncharacterized protein</fullName>
    </submittedName>
</protein>
<dbReference type="Proteomes" id="UP001596142">
    <property type="component" value="Unassembled WGS sequence"/>
</dbReference>
<dbReference type="RefSeq" id="WP_100398085.1">
    <property type="nucleotide sequence ID" value="NZ_JBHSOZ010000005.1"/>
</dbReference>
<evidence type="ECO:0000313" key="1">
    <source>
        <dbReference type="EMBL" id="MFC5713715.1"/>
    </source>
</evidence>
<name>A0ABW0YMK9_9BACI</name>